<sequence length="572" mass="65469">MNFDSLRIRNFRTLGSEQFVDLKKGLTIVGPNSSGKTNILKAIEMIFTGYDNVLQYESKRDLTFGVTSGQTSLIAGFTGDREADKEFFELYDELNLMLEEPKESSSSFSLYLSFAKSGKPLYRFFSNEKMKKEFQAQFSRKQIIAVNILLEAFVCHYVPSSKSIGDLYSTLLLPFIKRSVTRVLSDKVTEINSNLSEISKALDSQLEIAGLSHIKSQFSLPNNSIEQLIDRFEFHLSDPNKTSIDRKGMGIQASAILASFLWITKEELKLKKRTIWLIEEPESYLHPQLAESCHRMLEKLRSESLLVTTTHSLGFVAQDPRKVVGTELSKDHTRIIQYSSYVEATSSIRNALGVRFSDYYNLGLLNVFVEGKSDRETFQWFLDLVKPDFDGNYKWPCVRSSEFLDFTGVSGMEGFMKATYEFIANERPVVTILDGDPAGDKTRRALQGYLGNKKIQFHANKDFISLHTGFSLEGLFPHEWIVEAHDNNPDWFGDDYAVDVEGKLQPFSMKNEKSKIQLRTYLIEKASEQQELDWIARFKQVFDMLEHALSESYKRVYGQEFETNKSMQPTAD</sequence>
<dbReference type="PANTHER" id="PTHR43581:SF2">
    <property type="entry name" value="EXCINUCLEASE ATPASE SUBUNIT"/>
    <property type="match status" value="1"/>
</dbReference>
<name>A0A8J6IXQ5_9ALTE</name>
<dbReference type="PANTHER" id="PTHR43581">
    <property type="entry name" value="ATP/GTP PHOSPHATASE"/>
    <property type="match status" value="1"/>
</dbReference>
<dbReference type="Gene3D" id="3.40.50.300">
    <property type="entry name" value="P-loop containing nucleotide triphosphate hydrolases"/>
    <property type="match status" value="1"/>
</dbReference>
<dbReference type="AlphaFoldDB" id="A0A8J6IXQ5"/>
<dbReference type="SUPFAM" id="SSF52540">
    <property type="entry name" value="P-loop containing nucleoside triphosphate hydrolases"/>
    <property type="match status" value="1"/>
</dbReference>
<reference evidence="2" key="1">
    <citation type="journal article" date="2018" name="Int. J. Syst. Evol. Microbiol.">
        <title>Neptunicella marina gen. nov., sp. nov., isolated from surface seawater.</title>
        <authorList>
            <person name="Liu X."/>
            <person name="Lai Q."/>
            <person name="Du Y."/>
            <person name="Zhang X."/>
            <person name="Liu Z."/>
            <person name="Sun F."/>
            <person name="Shao Z."/>
        </authorList>
    </citation>
    <scope>NUCLEOTIDE SEQUENCE</scope>
    <source>
        <strain evidence="2">S27-2</strain>
    </source>
</reference>
<evidence type="ECO:0000313" key="3">
    <source>
        <dbReference type="Proteomes" id="UP000601768"/>
    </source>
</evidence>
<evidence type="ECO:0000313" key="2">
    <source>
        <dbReference type="EMBL" id="MBC3767178.1"/>
    </source>
</evidence>
<dbReference type="Proteomes" id="UP000601768">
    <property type="component" value="Unassembled WGS sequence"/>
</dbReference>
<feature type="domain" description="Endonuclease GajA/Old nuclease/RecF-like AAA" evidence="1">
    <location>
        <begin position="1"/>
        <end position="316"/>
    </location>
</feature>
<dbReference type="Pfam" id="PF13175">
    <property type="entry name" value="AAA_15"/>
    <property type="match status" value="1"/>
</dbReference>
<keyword evidence="3" id="KW-1185">Reference proteome</keyword>
<dbReference type="InterPro" id="IPR051396">
    <property type="entry name" value="Bact_Antivir_Def_Nuclease"/>
</dbReference>
<gene>
    <name evidence="2" type="ORF">H8B19_14955</name>
</gene>
<comment type="caution">
    <text evidence="2">The sequence shown here is derived from an EMBL/GenBank/DDBJ whole genome shotgun (WGS) entry which is preliminary data.</text>
</comment>
<dbReference type="EMBL" id="JACNEP010000014">
    <property type="protein sequence ID" value="MBC3767178.1"/>
    <property type="molecule type" value="Genomic_DNA"/>
</dbReference>
<dbReference type="RefSeq" id="WP_186507695.1">
    <property type="nucleotide sequence ID" value="NZ_JACNEP010000014.1"/>
</dbReference>
<proteinExistence type="predicted"/>
<dbReference type="InterPro" id="IPR027417">
    <property type="entry name" value="P-loop_NTPase"/>
</dbReference>
<dbReference type="InterPro" id="IPR041685">
    <property type="entry name" value="AAA_GajA/Old/RecF-like"/>
</dbReference>
<evidence type="ECO:0000259" key="1">
    <source>
        <dbReference type="Pfam" id="PF13175"/>
    </source>
</evidence>
<protein>
    <submittedName>
        <fullName evidence="2">AAA family ATPase</fullName>
    </submittedName>
</protein>
<organism evidence="2 3">
    <name type="scientific">Neptunicella marina</name>
    <dbReference type="NCBI Taxonomy" id="2125989"/>
    <lineage>
        <taxon>Bacteria</taxon>
        <taxon>Pseudomonadati</taxon>
        <taxon>Pseudomonadota</taxon>
        <taxon>Gammaproteobacteria</taxon>
        <taxon>Alteromonadales</taxon>
        <taxon>Alteromonadaceae</taxon>
        <taxon>Neptunicella</taxon>
    </lineage>
</organism>
<reference evidence="2" key="2">
    <citation type="submission" date="2020-08" db="EMBL/GenBank/DDBJ databases">
        <authorList>
            <person name="Lai Q."/>
        </authorList>
    </citation>
    <scope>NUCLEOTIDE SEQUENCE</scope>
    <source>
        <strain evidence="2">S27-2</strain>
    </source>
</reference>
<accession>A0A8J6IXQ5</accession>